<dbReference type="EMBL" id="JAOQJZ010000002">
    <property type="protein sequence ID" value="MCU6704922.1"/>
    <property type="molecule type" value="Genomic_DNA"/>
</dbReference>
<dbReference type="NCBIfam" id="NF011201">
    <property type="entry name" value="PRK14607.1"/>
    <property type="match status" value="1"/>
</dbReference>
<keyword evidence="10" id="KW-0460">Magnesium</keyword>
<evidence type="ECO:0000256" key="7">
    <source>
        <dbReference type="ARBA" id="ARBA00023141"/>
    </source>
</evidence>
<dbReference type="PRINTS" id="PR00096">
    <property type="entry name" value="GATASE"/>
</dbReference>
<dbReference type="GO" id="GO:0000287">
    <property type="term" value="F:magnesium ion binding"/>
    <property type="evidence" value="ECO:0007669"/>
    <property type="project" value="UniProtKB-UniRule"/>
</dbReference>
<evidence type="ECO:0000259" key="13">
    <source>
        <dbReference type="Pfam" id="PF02885"/>
    </source>
</evidence>
<dbReference type="PROSITE" id="PS51273">
    <property type="entry name" value="GATASE_TYPE_1"/>
    <property type="match status" value="1"/>
</dbReference>
<dbReference type="InterPro" id="IPR000312">
    <property type="entry name" value="Glycosyl_Trfase_fam3"/>
</dbReference>
<keyword evidence="7 10" id="KW-0057">Aromatic amino acid biosynthesis</keyword>
<comment type="similarity">
    <text evidence="9">In the C-terminal section; belongs to the anthranilate phosphoribosyltransferase family.</text>
</comment>
<comment type="function">
    <text evidence="10">Catalyzes the transfer of the phosphoribosyl group of 5-phosphorylribose-1-pyrophosphate (PRPP) to anthranilate to yield N-(5'-phosphoribosyl)-anthranilate (PRA).</text>
</comment>
<feature type="domain" description="Glycosyl transferase family 3" evidence="12">
    <location>
        <begin position="282"/>
        <end position="532"/>
    </location>
</feature>
<dbReference type="Gene3D" id="3.40.1030.10">
    <property type="entry name" value="Nucleoside phosphorylase/phosphoribosyltransferase catalytic domain"/>
    <property type="match status" value="1"/>
</dbReference>
<evidence type="ECO:0000259" key="11">
    <source>
        <dbReference type="Pfam" id="PF00117"/>
    </source>
</evidence>
<keyword evidence="3 10" id="KW-0328">Glycosyltransferase</keyword>
<evidence type="ECO:0000256" key="8">
    <source>
        <dbReference type="ARBA" id="ARBA00052328"/>
    </source>
</evidence>
<comment type="catalytic activity">
    <reaction evidence="8 10">
        <text>N-(5-phospho-beta-D-ribosyl)anthranilate + diphosphate = 5-phospho-alpha-D-ribose 1-diphosphate + anthranilate</text>
        <dbReference type="Rhea" id="RHEA:11768"/>
        <dbReference type="ChEBI" id="CHEBI:16567"/>
        <dbReference type="ChEBI" id="CHEBI:18277"/>
        <dbReference type="ChEBI" id="CHEBI:33019"/>
        <dbReference type="ChEBI" id="CHEBI:58017"/>
        <dbReference type="EC" id="2.4.2.18"/>
    </reaction>
</comment>
<dbReference type="Pfam" id="PF00117">
    <property type="entry name" value="GATase"/>
    <property type="match status" value="1"/>
</dbReference>
<keyword evidence="4 10" id="KW-0808">Transferase</keyword>
<dbReference type="PRINTS" id="PR00097">
    <property type="entry name" value="ANTSNTHASEII"/>
</dbReference>
<dbReference type="InterPro" id="IPR029062">
    <property type="entry name" value="Class_I_gatase-like"/>
</dbReference>
<evidence type="ECO:0000259" key="12">
    <source>
        <dbReference type="Pfam" id="PF00591"/>
    </source>
</evidence>
<evidence type="ECO:0000256" key="2">
    <source>
        <dbReference type="ARBA" id="ARBA00022605"/>
    </source>
</evidence>
<dbReference type="CDD" id="cd01743">
    <property type="entry name" value="GATase1_Anthranilate_Synthase"/>
    <property type="match status" value="1"/>
</dbReference>
<dbReference type="NCBIfam" id="TIGR00566">
    <property type="entry name" value="trpG_papA"/>
    <property type="match status" value="1"/>
</dbReference>
<comment type="caution">
    <text evidence="10">Lacks conserved residue(s) required for the propagation of feature annotation.</text>
</comment>
<evidence type="ECO:0000256" key="4">
    <source>
        <dbReference type="ARBA" id="ARBA00022679"/>
    </source>
</evidence>
<dbReference type="InterPro" id="IPR006221">
    <property type="entry name" value="TrpG/PapA_dom"/>
</dbReference>
<dbReference type="Pfam" id="PF00591">
    <property type="entry name" value="Glycos_transf_3"/>
    <property type="match status" value="1"/>
</dbReference>
<dbReference type="PANTHER" id="PTHR43285">
    <property type="entry name" value="ANTHRANILATE PHOSPHORIBOSYLTRANSFERASE"/>
    <property type="match status" value="1"/>
</dbReference>
<keyword evidence="10" id="KW-0479">Metal-binding</keyword>
<comment type="similarity">
    <text evidence="10">Belongs to the anthranilate phosphoribosyltransferase family.</text>
</comment>
<proteinExistence type="inferred from homology"/>
<feature type="binding site" evidence="10">
    <location>
        <position position="373"/>
    </location>
    <ligand>
        <name>anthranilate</name>
        <dbReference type="ChEBI" id="CHEBI:16567"/>
        <label>2</label>
    </ligand>
</feature>
<feature type="binding site" evidence="10">
    <location>
        <position position="432"/>
    </location>
    <ligand>
        <name>Mg(2+)</name>
        <dbReference type="ChEBI" id="CHEBI:18420"/>
        <label>2</label>
    </ligand>
</feature>
<dbReference type="HAMAP" id="MF_00211">
    <property type="entry name" value="TrpD"/>
    <property type="match status" value="1"/>
</dbReference>
<evidence type="ECO:0000256" key="6">
    <source>
        <dbReference type="ARBA" id="ARBA00022962"/>
    </source>
</evidence>
<evidence type="ECO:0000313" key="14">
    <source>
        <dbReference type="EMBL" id="MCU6704922.1"/>
    </source>
</evidence>
<dbReference type="SUPFAM" id="SSF52418">
    <property type="entry name" value="Nucleoside phosphorylase/phosphoribosyltransferase catalytic domain"/>
    <property type="match status" value="1"/>
</dbReference>
<evidence type="ECO:0000256" key="9">
    <source>
        <dbReference type="ARBA" id="ARBA00061188"/>
    </source>
</evidence>
<organism evidence="14 15">
    <name type="scientific">Hominimerdicola aceti</name>
    <dbReference type="NCBI Taxonomy" id="2981726"/>
    <lineage>
        <taxon>Bacteria</taxon>
        <taxon>Bacillati</taxon>
        <taxon>Bacillota</taxon>
        <taxon>Clostridia</taxon>
        <taxon>Eubacteriales</taxon>
        <taxon>Oscillospiraceae</taxon>
        <taxon>Hominimerdicola</taxon>
    </lineage>
</organism>
<dbReference type="InterPro" id="IPR005940">
    <property type="entry name" value="Anthranilate_Pribosyl_Tfrase"/>
</dbReference>
<dbReference type="FunFam" id="3.40.50.880:FF:000003">
    <property type="entry name" value="Anthranilate synthase component II"/>
    <property type="match status" value="1"/>
</dbReference>
<feature type="binding site" evidence="10">
    <location>
        <position position="287"/>
    </location>
    <ligand>
        <name>5-phospho-alpha-D-ribose 1-diphosphate</name>
        <dbReference type="ChEBI" id="CHEBI:58017"/>
    </ligand>
</feature>
<feature type="binding site" evidence="10">
    <location>
        <position position="433"/>
    </location>
    <ligand>
        <name>Mg(2+)</name>
        <dbReference type="ChEBI" id="CHEBI:18420"/>
        <label>1</label>
    </ligand>
</feature>
<dbReference type="PRINTS" id="PR00099">
    <property type="entry name" value="CPSGATASE"/>
</dbReference>
<keyword evidence="14" id="KW-0456">Lyase</keyword>
<name>A0AAE3LJR1_9FIRM</name>
<feature type="binding site" evidence="10">
    <location>
        <position position="287"/>
    </location>
    <ligand>
        <name>anthranilate</name>
        <dbReference type="ChEBI" id="CHEBI:16567"/>
        <label>1</label>
    </ligand>
</feature>
<comment type="pathway">
    <text evidence="1 10">Amino-acid biosynthesis; L-tryptophan biosynthesis; L-tryptophan from chorismate: step 2/5.</text>
</comment>
<dbReference type="PANTHER" id="PTHR43285:SF2">
    <property type="entry name" value="ANTHRANILATE PHOSPHORIBOSYLTRANSFERASE"/>
    <property type="match status" value="1"/>
</dbReference>
<comment type="subunit">
    <text evidence="10">Homodimer.</text>
</comment>
<dbReference type="Gene3D" id="3.40.50.880">
    <property type="match status" value="1"/>
</dbReference>
<dbReference type="Pfam" id="PF02885">
    <property type="entry name" value="Glycos_trans_3N"/>
    <property type="match status" value="1"/>
</dbReference>
<dbReference type="Gene3D" id="1.20.970.10">
    <property type="entry name" value="Transferase, Pyrimidine Nucleoside Phosphorylase, Chain C"/>
    <property type="match status" value="1"/>
</dbReference>
<feature type="binding site" evidence="10">
    <location>
        <position position="295"/>
    </location>
    <ligand>
        <name>5-phospho-alpha-D-ribose 1-diphosphate</name>
        <dbReference type="ChEBI" id="CHEBI:58017"/>
    </ligand>
</feature>
<dbReference type="NCBIfam" id="TIGR01245">
    <property type="entry name" value="trpD"/>
    <property type="match status" value="1"/>
</dbReference>
<feature type="binding site" evidence="10">
    <location>
        <position position="433"/>
    </location>
    <ligand>
        <name>Mg(2+)</name>
        <dbReference type="ChEBI" id="CHEBI:18420"/>
        <label>2</label>
    </ligand>
</feature>
<dbReference type="SUPFAM" id="SSF52317">
    <property type="entry name" value="Class I glutamine amidotransferase-like"/>
    <property type="match status" value="1"/>
</dbReference>
<evidence type="ECO:0000256" key="5">
    <source>
        <dbReference type="ARBA" id="ARBA00022822"/>
    </source>
</evidence>
<dbReference type="GO" id="GO:0004048">
    <property type="term" value="F:anthranilate phosphoribosyltransferase activity"/>
    <property type="evidence" value="ECO:0007669"/>
    <property type="project" value="UniProtKB-UniRule"/>
</dbReference>
<dbReference type="EC" id="2.4.2.18" evidence="10"/>
<dbReference type="SUPFAM" id="SSF47648">
    <property type="entry name" value="Nucleoside phosphorylase/phosphoribosyltransferase N-terminal domain"/>
    <property type="match status" value="1"/>
</dbReference>
<dbReference type="InterPro" id="IPR035902">
    <property type="entry name" value="Nuc_phospho_transferase"/>
</dbReference>
<evidence type="ECO:0000256" key="10">
    <source>
        <dbReference type="HAMAP-Rule" id="MF_00211"/>
    </source>
</evidence>
<protein>
    <recommendedName>
        <fullName evidence="10">Anthranilate phosphoribosyltransferase</fullName>
        <ecNumber evidence="10">2.4.2.18</ecNumber>
    </recommendedName>
</protein>
<keyword evidence="15" id="KW-1185">Reference proteome</keyword>
<dbReference type="InterPro" id="IPR036320">
    <property type="entry name" value="Glycosyl_Trfase_fam3_N_dom_sf"/>
</dbReference>
<feature type="binding site" evidence="10">
    <location>
        <position position="299"/>
    </location>
    <ligand>
        <name>Mg(2+)</name>
        <dbReference type="ChEBI" id="CHEBI:18420"/>
        <label>1</label>
    </ligand>
</feature>
<keyword evidence="6" id="KW-0315">Glutamine amidotransferase</keyword>
<evidence type="ECO:0000256" key="1">
    <source>
        <dbReference type="ARBA" id="ARBA00004907"/>
    </source>
</evidence>
<dbReference type="GO" id="GO:0016829">
    <property type="term" value="F:lyase activity"/>
    <property type="evidence" value="ECO:0007669"/>
    <property type="project" value="UniProtKB-KW"/>
</dbReference>
<sequence length="545" mass="58682">MILLIDNYDSFTYNLYQAVGVLTKDITVARNDEITIDEIEKMSPAAIIISPGPGYPKDAGISEEVIKTFSGRIPILGVCLGHQAIAEAFGGKIVHAKQQLHGKQTDINLNTANPLFSGLKSTIKAARYHSLVVDSISLPTCLSVIATDDKAQIMAIRHREHPTYGVQFHPESVLTGEVGNMIIENFLNDIAGIKTTKTKSAALPDSERVELKKYLKIVCDGKSLTEDEAYKAMDIIMSDRASNAQIACLLTALRMKGETIDEITGFAKVMREKMSKVNVKGTLDIVGTGGDLSNSFNISTTSSFVIAAAGQKVAKHGNRSVSSKSGAADVLEALGVKIQSTHEQAEKSLDEIGLSFLFAQSYHSAMRFVGPTRAQIGVRTVFNILGPLANPAKADFMILGTYDPDLLEPMAKVLMNLGIKRAMLVYGNDRLDEVSISAPTTICEINGGKLIKYEIKPEDFGLKRGKLADIVGEDGKGNAAITRGILEGTIKGAKRDIVLLNSGCALYICGKCNSIEEGVKTAAEMIDSGKALKKLEELVELTNRG</sequence>
<evidence type="ECO:0000313" key="15">
    <source>
        <dbReference type="Proteomes" id="UP001208131"/>
    </source>
</evidence>
<dbReference type="GO" id="GO:0005829">
    <property type="term" value="C:cytosol"/>
    <property type="evidence" value="ECO:0007669"/>
    <property type="project" value="TreeGrafter"/>
</dbReference>
<keyword evidence="2 10" id="KW-0028">Amino-acid biosynthesis</keyword>
<gene>
    <name evidence="10" type="primary">trpD</name>
    <name evidence="14" type="ORF">OCV57_03130</name>
</gene>
<dbReference type="AlphaFoldDB" id="A0AAE3LJR1"/>
<feature type="binding site" evidence="10">
    <location>
        <begin position="297"/>
        <end position="300"/>
    </location>
    <ligand>
        <name>5-phospho-alpha-D-ribose 1-diphosphate</name>
        <dbReference type="ChEBI" id="CHEBI:58017"/>
    </ligand>
</feature>
<comment type="caution">
    <text evidence="14">The sequence shown here is derived from an EMBL/GenBank/DDBJ whole genome shotgun (WGS) entry which is preliminary data.</text>
</comment>
<feature type="domain" description="Glycosyl transferase family 3 N-terminal" evidence="13">
    <location>
        <begin position="212"/>
        <end position="274"/>
    </location>
</feature>
<feature type="binding site" evidence="10">
    <location>
        <position position="318"/>
    </location>
    <ligand>
        <name>anthranilate</name>
        <dbReference type="ChEBI" id="CHEBI:16567"/>
        <label>1</label>
    </ligand>
</feature>
<dbReference type="Proteomes" id="UP001208131">
    <property type="component" value="Unassembled WGS sequence"/>
</dbReference>
<feature type="domain" description="Glutamine amidotransferase" evidence="11">
    <location>
        <begin position="3"/>
        <end position="187"/>
    </location>
</feature>
<dbReference type="InterPro" id="IPR017926">
    <property type="entry name" value="GATASE"/>
</dbReference>
<evidence type="ECO:0000256" key="3">
    <source>
        <dbReference type="ARBA" id="ARBA00022676"/>
    </source>
</evidence>
<feature type="binding site" evidence="10">
    <location>
        <begin position="315"/>
        <end position="323"/>
    </location>
    <ligand>
        <name>5-phospho-alpha-D-ribose 1-diphosphate</name>
        <dbReference type="ChEBI" id="CHEBI:58017"/>
    </ligand>
</feature>
<dbReference type="GO" id="GO:0000162">
    <property type="term" value="P:L-tryptophan biosynthetic process"/>
    <property type="evidence" value="ECO:0007669"/>
    <property type="project" value="UniProtKB-UniRule"/>
</dbReference>
<keyword evidence="5 10" id="KW-0822">Tryptophan biosynthesis</keyword>
<dbReference type="FunFam" id="3.40.1030.10:FF:000002">
    <property type="entry name" value="Anthranilate phosphoribosyltransferase"/>
    <property type="match status" value="1"/>
</dbReference>
<feature type="binding site" evidence="10">
    <location>
        <begin position="290"/>
        <end position="291"/>
    </location>
    <ligand>
        <name>5-phospho-alpha-D-ribose 1-diphosphate</name>
        <dbReference type="ChEBI" id="CHEBI:58017"/>
    </ligand>
</feature>
<dbReference type="RefSeq" id="WP_267300423.1">
    <property type="nucleotide sequence ID" value="NZ_JAOQJZ010000002.1"/>
</dbReference>
<feature type="binding site" evidence="10">
    <location>
        <position position="327"/>
    </location>
    <ligand>
        <name>5-phospho-alpha-D-ribose 1-diphosphate</name>
        <dbReference type="ChEBI" id="CHEBI:58017"/>
    </ligand>
</feature>
<accession>A0AAE3LJR1</accession>
<comment type="cofactor">
    <cofactor evidence="10">
        <name>Mg(2+)</name>
        <dbReference type="ChEBI" id="CHEBI:18420"/>
    </cofactor>
    <text evidence="10">Binds 2 magnesium ions per monomer.</text>
</comment>
<reference evidence="14 15" key="1">
    <citation type="journal article" date="2021" name="ISME Commun">
        <title>Automated analysis of genomic sequences facilitates high-throughput and comprehensive description of bacteria.</title>
        <authorList>
            <person name="Hitch T.C.A."/>
        </authorList>
    </citation>
    <scope>NUCLEOTIDE SEQUENCE [LARGE SCALE GENOMIC DNA]</scope>
    <source>
        <strain evidence="14 15">Sanger_31</strain>
    </source>
</reference>
<dbReference type="InterPro" id="IPR017459">
    <property type="entry name" value="Glycosyl_Trfase_fam3_N_dom"/>
</dbReference>